<feature type="transmembrane region" description="Helical" evidence="1">
    <location>
        <begin position="29"/>
        <end position="49"/>
    </location>
</feature>
<comment type="caution">
    <text evidence="2">The sequence shown here is derived from an EMBL/GenBank/DDBJ whole genome shotgun (WGS) entry which is preliminary data.</text>
</comment>
<gene>
    <name evidence="2" type="ORF">V4C56_41200</name>
</gene>
<proteinExistence type="predicted"/>
<organism evidence="2 3">
    <name type="scientific">Paraburkholderia azotifigens</name>
    <dbReference type="NCBI Taxonomy" id="2057004"/>
    <lineage>
        <taxon>Bacteria</taxon>
        <taxon>Pseudomonadati</taxon>
        <taxon>Pseudomonadota</taxon>
        <taxon>Betaproteobacteria</taxon>
        <taxon>Burkholderiales</taxon>
        <taxon>Burkholderiaceae</taxon>
        <taxon>Paraburkholderia</taxon>
    </lineage>
</organism>
<evidence type="ECO:0000256" key="1">
    <source>
        <dbReference type="SAM" id="Phobius"/>
    </source>
</evidence>
<accession>A0ABU9RG28</accession>
<keyword evidence="3" id="KW-1185">Reference proteome</keyword>
<keyword evidence="1" id="KW-1133">Transmembrane helix</keyword>
<reference evidence="2 3" key="1">
    <citation type="submission" date="2024-01" db="EMBL/GenBank/DDBJ databases">
        <title>The diversity of rhizobia nodulating Mimosa spp. in eleven states of Brazil covering several biomes is determined by host plant, location, and edaphic factors.</title>
        <authorList>
            <person name="Rouws L."/>
            <person name="Barauna A."/>
            <person name="Beukes C."/>
            <person name="De Faria S.M."/>
            <person name="Gross E."/>
            <person name="Dos Reis Junior F.B."/>
            <person name="Simon M."/>
            <person name="Maluk M."/>
            <person name="Odee D.W."/>
            <person name="Kenicer G."/>
            <person name="Young J.P.W."/>
            <person name="Reis V.M."/>
            <person name="Zilli J."/>
            <person name="James E.K."/>
        </authorList>
    </citation>
    <scope>NUCLEOTIDE SEQUENCE [LARGE SCALE GENOMIC DNA]</scope>
    <source>
        <strain evidence="2 3">JPY530</strain>
    </source>
</reference>
<dbReference type="EMBL" id="JAZHGA010000061">
    <property type="protein sequence ID" value="MEM5346030.1"/>
    <property type="molecule type" value="Genomic_DNA"/>
</dbReference>
<keyword evidence="1" id="KW-0812">Transmembrane</keyword>
<sequence>MVWRLSPICHVIGSSYKFAFGCCYGEKPWAGGLSVSLFAFLLFAFWFLLRWHPRFHIGTSRVAPVRGGTYFLCRRKESKQRKRANTAN</sequence>
<name>A0ABU9RG28_9BURK</name>
<protein>
    <submittedName>
        <fullName evidence="2">Uncharacterized protein</fullName>
    </submittedName>
</protein>
<feature type="non-terminal residue" evidence="2">
    <location>
        <position position="88"/>
    </location>
</feature>
<evidence type="ECO:0000313" key="3">
    <source>
        <dbReference type="Proteomes" id="UP001481677"/>
    </source>
</evidence>
<keyword evidence="1" id="KW-0472">Membrane</keyword>
<evidence type="ECO:0000313" key="2">
    <source>
        <dbReference type="EMBL" id="MEM5346030.1"/>
    </source>
</evidence>
<dbReference type="Proteomes" id="UP001481677">
    <property type="component" value="Unassembled WGS sequence"/>
</dbReference>
<dbReference type="RefSeq" id="WP_342959724.1">
    <property type="nucleotide sequence ID" value="NZ_JAZHFZ010000061.1"/>
</dbReference>